<proteinExistence type="predicted"/>
<reference evidence="3" key="1">
    <citation type="submission" date="2017-02" db="EMBL/GenBank/DDBJ databases">
        <authorList>
            <person name="Tafer H."/>
            <person name="Lopandic K."/>
        </authorList>
    </citation>
    <scope>NUCLEOTIDE SEQUENCE [LARGE SCALE GENOMIC DNA]</scope>
    <source>
        <strain evidence="3">CBS 366.77</strain>
    </source>
</reference>
<dbReference type="OrthoDB" id="420187at2759"/>
<dbReference type="PANTHER" id="PTHR24006">
    <property type="entry name" value="UBIQUITIN CARBOXYL-TERMINAL HYDROLASE"/>
    <property type="match status" value="1"/>
</dbReference>
<dbReference type="PROSITE" id="PS00973">
    <property type="entry name" value="USP_2"/>
    <property type="match status" value="1"/>
</dbReference>
<dbReference type="InterPro" id="IPR050164">
    <property type="entry name" value="Peptidase_C19"/>
</dbReference>
<gene>
    <name evidence="2" type="ORF">PHISCL_01426</name>
</gene>
<dbReference type="EMBL" id="MVGC01000026">
    <property type="protein sequence ID" value="RJE26268.1"/>
    <property type="molecule type" value="Genomic_DNA"/>
</dbReference>
<dbReference type="Gene3D" id="3.90.70.10">
    <property type="entry name" value="Cysteine proteinases"/>
    <property type="match status" value="1"/>
</dbReference>
<dbReference type="STRING" id="2070753.A0A3A2ZSY9"/>
<dbReference type="InterPro" id="IPR016024">
    <property type="entry name" value="ARM-type_fold"/>
</dbReference>
<keyword evidence="2" id="KW-0378">Hydrolase</keyword>
<keyword evidence="3" id="KW-1185">Reference proteome</keyword>
<dbReference type="InterPro" id="IPR018200">
    <property type="entry name" value="USP_CS"/>
</dbReference>
<dbReference type="GO" id="GO:0005634">
    <property type="term" value="C:nucleus"/>
    <property type="evidence" value="ECO:0007669"/>
    <property type="project" value="TreeGrafter"/>
</dbReference>
<evidence type="ECO:0000313" key="2">
    <source>
        <dbReference type="EMBL" id="RJE26268.1"/>
    </source>
</evidence>
<dbReference type="InterPro" id="IPR028889">
    <property type="entry name" value="USP"/>
</dbReference>
<dbReference type="PROSITE" id="PS50235">
    <property type="entry name" value="USP_3"/>
    <property type="match status" value="1"/>
</dbReference>
<evidence type="ECO:0000313" key="3">
    <source>
        <dbReference type="Proteomes" id="UP000266188"/>
    </source>
</evidence>
<dbReference type="Pfam" id="PF00443">
    <property type="entry name" value="UCH"/>
    <property type="match status" value="1"/>
</dbReference>
<feature type="domain" description="USP" evidence="1">
    <location>
        <begin position="1"/>
        <end position="310"/>
    </location>
</feature>
<dbReference type="InterPro" id="IPR001394">
    <property type="entry name" value="Peptidase_C19_UCH"/>
</dbReference>
<dbReference type="PANTHER" id="PTHR24006:SF827">
    <property type="entry name" value="UBIQUITIN CARBOXYL-TERMINAL HYDROLASE 34"/>
    <property type="match status" value="1"/>
</dbReference>
<dbReference type="Proteomes" id="UP000266188">
    <property type="component" value="Unassembled WGS sequence"/>
</dbReference>
<comment type="caution">
    <text evidence="2">The sequence shown here is derived from an EMBL/GenBank/DDBJ whole genome shotgun (WGS) entry which is preliminary data.</text>
</comment>
<dbReference type="GO" id="GO:0004843">
    <property type="term" value="F:cysteine-type deubiquitinase activity"/>
    <property type="evidence" value="ECO:0007669"/>
    <property type="project" value="InterPro"/>
</dbReference>
<dbReference type="GO" id="GO:0016579">
    <property type="term" value="P:protein deubiquitination"/>
    <property type="evidence" value="ECO:0007669"/>
    <property type="project" value="InterPro"/>
</dbReference>
<name>A0A3A2ZSY9_9EURO</name>
<dbReference type="InterPro" id="IPR021905">
    <property type="entry name" value="DUF3517"/>
</dbReference>
<dbReference type="AlphaFoldDB" id="A0A3A2ZSY9"/>
<dbReference type="Pfam" id="PF12030">
    <property type="entry name" value="DUF3517"/>
    <property type="match status" value="1"/>
</dbReference>
<accession>A0A3A2ZSY9</accession>
<dbReference type="GO" id="GO:0005829">
    <property type="term" value="C:cytosol"/>
    <property type="evidence" value="ECO:0007669"/>
    <property type="project" value="TreeGrafter"/>
</dbReference>
<dbReference type="InterPro" id="IPR038765">
    <property type="entry name" value="Papain-like_cys_pep_sf"/>
</dbReference>
<dbReference type="FunFam" id="3.90.70.10:FF:000136">
    <property type="entry name" value="Ubiquitin C-terminal hydrolase, putative"/>
    <property type="match status" value="1"/>
</dbReference>
<dbReference type="SUPFAM" id="SSF48371">
    <property type="entry name" value="ARM repeat"/>
    <property type="match status" value="1"/>
</dbReference>
<evidence type="ECO:0000259" key="1">
    <source>
        <dbReference type="PROSITE" id="PS50235"/>
    </source>
</evidence>
<organism evidence="2 3">
    <name type="scientific">Aspergillus sclerotialis</name>
    <dbReference type="NCBI Taxonomy" id="2070753"/>
    <lineage>
        <taxon>Eukaryota</taxon>
        <taxon>Fungi</taxon>
        <taxon>Dikarya</taxon>
        <taxon>Ascomycota</taxon>
        <taxon>Pezizomycotina</taxon>
        <taxon>Eurotiomycetes</taxon>
        <taxon>Eurotiomycetidae</taxon>
        <taxon>Eurotiales</taxon>
        <taxon>Aspergillaceae</taxon>
        <taxon>Aspergillus</taxon>
        <taxon>Aspergillus subgen. Polypaecilum</taxon>
    </lineage>
</organism>
<sequence>MNVGFREFMLQIQVAEPNSSQRLLEETKKVFGNMQDTWLKSVDPQEFVDTIRTYENEPIDVTIQMDVDEFYNLLFDRWEAQIVDPEDRKKFRSFYGGQLVQQIKSKECSHISERLEPFSAIQCDIKGKANLEESLQAYVEGEVMQGDNKYSCTSCGCHVDAVKRACLKDVPDNLIFHLKRFDFDMVTMMRSKINDEFQFPEHIDMNPFKVEHLSDQNTDAEPDVFQLVGVLVHSGTAESGHYYSYIRERPTADSRGSWVEFNDSDVSRFDPTRIPDQCFGGYNDSHHSGNLGPIRFNKLWNAYMLFYQRVSSMESARSVYKPVRNDIPVHVALPVALGNQIAINNELFIRAYCLFDPGFTYLVRYLLSRLHEMMISENKENSELDKSVLFIALDAMEQLVSRSKDPAGSDGITTELLRAVEDIPTAAHRVLQWIESHPAAIRNLVLRSPHASVRDGAAKVVVAALAELQRLRNRTDLDDAERMEWHTRYINGFESVVSILEDLWPVLHTVSRSWDDYFDFLLLLSGFGVYEIGVLLENGFLQKCLEMIWIDRDDHMKLKRKYIAYCRLVEKGRKFSYRQLMDLTNVLLTHVDLLADPCSDSKRRQLLENGKYPLSEWEDNLVRTQGRNGELLFLKKILQQYQNPQACRQIVGLLMNAESEADLLEPICKALEDGLRVEPAELCAPFLEATLIFCRRSSDEDQILALIDFVAKGVDSINNSGGKEHLAFFTNVLTQTNERAGLDESWFISQVVEKVPEWSPPLLLYPEKTVRNMTLEVLRQILFNKDPLNIEVAKELVQSCVDRLKKTYLAGPRHNIESRVVEPINSVISHGLEAYRHVESEEDQEFVEHAHDVLAAIDDLTIDLPEELASEDWEDNSIMASDSEMGMLGTP</sequence>
<dbReference type="SUPFAM" id="SSF54001">
    <property type="entry name" value="Cysteine proteinases"/>
    <property type="match status" value="1"/>
</dbReference>
<protein>
    <submittedName>
        <fullName evidence="2">Hydrolase</fullName>
    </submittedName>
</protein>